<dbReference type="PANTHER" id="PTHR32432">
    <property type="entry name" value="CELL DIVISION PROTEIN FTSA-RELATED"/>
    <property type="match status" value="1"/>
</dbReference>
<sequence length="556" mass="61998">MSSTKISILNCGASQFAFGVFSVEGSEPTMERLVTRSLNYDFSEEEQWLSATLSGLRESVSADKISGEVQVVLPGFLLLTKTLRIAHVEGGKQAQMIAYEAQQNIPYQLSDLNWSYQVLSDDGIETEVLFIGIRSSICRRFCDEISKLGFQTVSVNASTILDYNAFQLTDPSGDSEALVVNIGARASNLTFIQESGFFVRNINLGGNALTQSLADALGKSFADAERIKVNYFTSERADHSSTEIIDKATNSFMRRLSQEITRSIVNFRQQKKGAAPKRILLTGRSALIPGLTDFLSESQRVEVSFFQPGKFIQLGSNANVAPDSMEIFQASELIGEAAKSLVPNGVGVDLLPEELRKEMSFKRKRPWILAAAVVLAAAPVPFFLQTRETVEQYETAEQEIQQELPGRQSEYQQIENLIEKIEAAEIQVHRFDDLVNAKSNWIQFFSGLQGALFSIGDVWLDDLKVDRMEVGGQVRYQLNVDGRLLVRQKDSDAVVAMAEIDEELLSNRIRTLSEVFTSSRFISERISMRIDFQAIQGGEPLLPFEFVFSIDPKRPL</sequence>
<organism evidence="2 3">
    <name type="scientific">Puniceicoccus vermicola</name>
    <dbReference type="NCBI Taxonomy" id="388746"/>
    <lineage>
        <taxon>Bacteria</taxon>
        <taxon>Pseudomonadati</taxon>
        <taxon>Verrucomicrobiota</taxon>
        <taxon>Opitutia</taxon>
        <taxon>Puniceicoccales</taxon>
        <taxon>Puniceicoccaceae</taxon>
        <taxon>Puniceicoccus</taxon>
    </lineage>
</organism>
<dbReference type="CDD" id="cd24049">
    <property type="entry name" value="ASKHA_NBD_PilM"/>
    <property type="match status" value="1"/>
</dbReference>
<dbReference type="Gene3D" id="3.30.420.40">
    <property type="match status" value="2"/>
</dbReference>
<evidence type="ECO:0000313" key="2">
    <source>
        <dbReference type="EMBL" id="MBC2601467.1"/>
    </source>
</evidence>
<dbReference type="InterPro" id="IPR050696">
    <property type="entry name" value="FtsA/MreB"/>
</dbReference>
<dbReference type="InterPro" id="IPR043129">
    <property type="entry name" value="ATPase_NBD"/>
</dbReference>
<gene>
    <name evidence="2" type="primary">pilM</name>
    <name evidence="2" type="ORF">H5P30_06715</name>
</gene>
<accession>A0A7X1AX01</accession>
<dbReference type="Gene3D" id="3.30.1490.300">
    <property type="match status" value="1"/>
</dbReference>
<dbReference type="EMBL" id="JACHVA010000053">
    <property type="protein sequence ID" value="MBC2601467.1"/>
    <property type="molecule type" value="Genomic_DNA"/>
</dbReference>
<proteinExistence type="predicted"/>
<dbReference type="Pfam" id="PF11104">
    <property type="entry name" value="PilM_2"/>
    <property type="match status" value="1"/>
</dbReference>
<dbReference type="Proteomes" id="UP000525652">
    <property type="component" value="Unassembled WGS sequence"/>
</dbReference>
<evidence type="ECO:0000256" key="1">
    <source>
        <dbReference type="SAM" id="Coils"/>
    </source>
</evidence>
<dbReference type="InterPro" id="IPR005883">
    <property type="entry name" value="PilM"/>
</dbReference>
<dbReference type="SUPFAM" id="SSF53067">
    <property type="entry name" value="Actin-like ATPase domain"/>
    <property type="match status" value="1"/>
</dbReference>
<dbReference type="AlphaFoldDB" id="A0A7X1AX01"/>
<keyword evidence="1" id="KW-0175">Coiled coil</keyword>
<evidence type="ECO:0000313" key="3">
    <source>
        <dbReference type="Proteomes" id="UP000525652"/>
    </source>
</evidence>
<dbReference type="RefSeq" id="WP_185692179.1">
    <property type="nucleotide sequence ID" value="NZ_JACHVA010000053.1"/>
</dbReference>
<reference evidence="2 3" key="1">
    <citation type="submission" date="2020-07" db="EMBL/GenBank/DDBJ databases">
        <authorList>
            <person name="Feng X."/>
        </authorList>
    </citation>
    <scope>NUCLEOTIDE SEQUENCE [LARGE SCALE GENOMIC DNA]</scope>
    <source>
        <strain evidence="2 3">JCM14086</strain>
    </source>
</reference>
<feature type="coiled-coil region" evidence="1">
    <location>
        <begin position="407"/>
        <end position="434"/>
    </location>
</feature>
<name>A0A7X1AX01_9BACT</name>
<comment type="caution">
    <text evidence="2">The sequence shown here is derived from an EMBL/GenBank/DDBJ whole genome shotgun (WGS) entry which is preliminary data.</text>
</comment>
<dbReference type="PANTHER" id="PTHR32432:SF3">
    <property type="entry name" value="ETHANOLAMINE UTILIZATION PROTEIN EUTJ"/>
    <property type="match status" value="1"/>
</dbReference>
<keyword evidence="3" id="KW-1185">Reference proteome</keyword>
<protein>
    <submittedName>
        <fullName evidence="2">Pilus assembly protein PilM</fullName>
    </submittedName>
</protein>